<reference evidence="2" key="2">
    <citation type="journal article" date="2024" name="Plant">
        <title>Genomic evolution and insights into agronomic trait innovations of Sesamum species.</title>
        <authorList>
            <person name="Miao H."/>
            <person name="Wang L."/>
            <person name="Qu L."/>
            <person name="Liu H."/>
            <person name="Sun Y."/>
            <person name="Le M."/>
            <person name="Wang Q."/>
            <person name="Wei S."/>
            <person name="Zheng Y."/>
            <person name="Lin W."/>
            <person name="Duan Y."/>
            <person name="Cao H."/>
            <person name="Xiong S."/>
            <person name="Wang X."/>
            <person name="Wei L."/>
            <person name="Li C."/>
            <person name="Ma Q."/>
            <person name="Ju M."/>
            <person name="Zhao R."/>
            <person name="Li G."/>
            <person name="Mu C."/>
            <person name="Tian Q."/>
            <person name="Mei H."/>
            <person name="Zhang T."/>
            <person name="Gao T."/>
            <person name="Zhang H."/>
        </authorList>
    </citation>
    <scope>NUCLEOTIDE SEQUENCE</scope>
    <source>
        <strain evidence="2">K16</strain>
    </source>
</reference>
<keyword evidence="3" id="KW-1185">Reference proteome</keyword>
<dbReference type="EMBL" id="JACGWL010000007">
    <property type="protein sequence ID" value="KAK4399235.1"/>
    <property type="molecule type" value="Genomic_DNA"/>
</dbReference>
<sequence>MMNRFLPAAKAVVLETPQYVVKKSPVIDEPPKQVKKVVSGEIKPSLKQYSSDSLPYHSRYIDNAESEDEDQEFSVPVKKSGKAWRILPRFCVKSSLCLLNPLPAMKSRTRAPTPPNADLRRLTRNAHSGPLDKALQDVSRNQINERGSGPTGDVVEKTLYVDYVKKTDLPISKSSCTKVDDGLVNSSGERFKVLAGSTQMEDNYGLKSGQDASFLNISEEEKSPSPKSGLTEKVVSSAEKVQEPRNLECNEVAFDVKFGTKEERNVRSDNRRQSDPPFKSPLPPPLPKSPSESWLWRTLPSISLGNPFGHLRERNHPHSKKQGPKGSATDTKWETIVKTSNIRPDHVRYSEELIPHASRRQSKHSK</sequence>
<protein>
    <submittedName>
        <fullName evidence="2">Uncharacterized protein</fullName>
    </submittedName>
</protein>
<dbReference type="PANTHER" id="PTHR33671">
    <property type="entry name" value="N-METHYLTRANSFERASE, PUTATIVE (DUF688)-RELATED"/>
    <property type="match status" value="1"/>
</dbReference>
<feature type="compositionally biased region" description="Basic residues" evidence="1">
    <location>
        <begin position="357"/>
        <end position="366"/>
    </location>
</feature>
<feature type="region of interest" description="Disordered" evidence="1">
    <location>
        <begin position="307"/>
        <end position="366"/>
    </location>
</feature>
<evidence type="ECO:0000256" key="1">
    <source>
        <dbReference type="SAM" id="MobiDB-lite"/>
    </source>
</evidence>
<dbReference type="InterPro" id="IPR007789">
    <property type="entry name" value="DUF688"/>
</dbReference>
<reference evidence="2" key="1">
    <citation type="submission" date="2020-06" db="EMBL/GenBank/DDBJ databases">
        <authorList>
            <person name="Li T."/>
            <person name="Hu X."/>
            <person name="Zhang T."/>
            <person name="Song X."/>
            <person name="Zhang H."/>
            <person name="Dai N."/>
            <person name="Sheng W."/>
            <person name="Hou X."/>
            <person name="Wei L."/>
        </authorList>
    </citation>
    <scope>NUCLEOTIDE SEQUENCE</scope>
    <source>
        <strain evidence="2">K16</strain>
        <tissue evidence="2">Leaf</tissue>
    </source>
</reference>
<evidence type="ECO:0000313" key="2">
    <source>
        <dbReference type="EMBL" id="KAK4399235.1"/>
    </source>
</evidence>
<organism evidence="2 3">
    <name type="scientific">Sesamum angolense</name>
    <dbReference type="NCBI Taxonomy" id="2727404"/>
    <lineage>
        <taxon>Eukaryota</taxon>
        <taxon>Viridiplantae</taxon>
        <taxon>Streptophyta</taxon>
        <taxon>Embryophyta</taxon>
        <taxon>Tracheophyta</taxon>
        <taxon>Spermatophyta</taxon>
        <taxon>Magnoliopsida</taxon>
        <taxon>eudicotyledons</taxon>
        <taxon>Gunneridae</taxon>
        <taxon>Pentapetalae</taxon>
        <taxon>asterids</taxon>
        <taxon>lamiids</taxon>
        <taxon>Lamiales</taxon>
        <taxon>Pedaliaceae</taxon>
        <taxon>Sesamum</taxon>
    </lineage>
</organism>
<dbReference type="AlphaFoldDB" id="A0AAE1WTE9"/>
<feature type="compositionally biased region" description="Basic and acidic residues" evidence="1">
    <location>
        <begin position="263"/>
        <end position="274"/>
    </location>
</feature>
<feature type="compositionally biased region" description="Pro residues" evidence="1">
    <location>
        <begin position="278"/>
        <end position="288"/>
    </location>
</feature>
<dbReference type="PANTHER" id="PTHR33671:SF3">
    <property type="entry name" value="F28N24.8 PROTEIN"/>
    <property type="match status" value="1"/>
</dbReference>
<dbReference type="Proteomes" id="UP001289374">
    <property type="component" value="Unassembled WGS sequence"/>
</dbReference>
<evidence type="ECO:0000313" key="3">
    <source>
        <dbReference type="Proteomes" id="UP001289374"/>
    </source>
</evidence>
<accession>A0AAE1WTE9</accession>
<feature type="region of interest" description="Disordered" evidence="1">
    <location>
        <begin position="219"/>
        <end position="242"/>
    </location>
</feature>
<comment type="caution">
    <text evidence="2">The sequence shown here is derived from an EMBL/GenBank/DDBJ whole genome shotgun (WGS) entry which is preliminary data.</text>
</comment>
<feature type="region of interest" description="Disordered" evidence="1">
    <location>
        <begin position="263"/>
        <end position="293"/>
    </location>
</feature>
<gene>
    <name evidence="2" type="ORF">Sango_1399000</name>
</gene>
<dbReference type="Pfam" id="PF05097">
    <property type="entry name" value="DUF688"/>
    <property type="match status" value="1"/>
</dbReference>
<feature type="compositionally biased region" description="Basic and acidic residues" evidence="1">
    <location>
        <begin position="343"/>
        <end position="354"/>
    </location>
</feature>
<name>A0AAE1WTE9_9LAMI</name>
<proteinExistence type="predicted"/>